<organism evidence="11 12">
    <name type="scientific">Etheostoma spectabile</name>
    <name type="common">orangethroat darter</name>
    <dbReference type="NCBI Taxonomy" id="54343"/>
    <lineage>
        <taxon>Eukaryota</taxon>
        <taxon>Metazoa</taxon>
        <taxon>Chordata</taxon>
        <taxon>Craniata</taxon>
        <taxon>Vertebrata</taxon>
        <taxon>Euteleostomi</taxon>
        <taxon>Actinopterygii</taxon>
        <taxon>Neopterygii</taxon>
        <taxon>Teleostei</taxon>
        <taxon>Neoteleostei</taxon>
        <taxon>Acanthomorphata</taxon>
        <taxon>Eupercaria</taxon>
        <taxon>Perciformes</taxon>
        <taxon>Percoidei</taxon>
        <taxon>Percidae</taxon>
        <taxon>Etheostomatinae</taxon>
        <taxon>Etheostoma</taxon>
    </lineage>
</organism>
<dbReference type="InterPro" id="IPR003942">
    <property type="entry name" value="LRDF"/>
</dbReference>
<evidence type="ECO:0000256" key="1">
    <source>
        <dbReference type="ARBA" id="ARBA00004613"/>
    </source>
</evidence>
<dbReference type="Pfam" id="PF00019">
    <property type="entry name" value="TGF_beta"/>
    <property type="match status" value="1"/>
</dbReference>
<dbReference type="PRINTS" id="PR01427">
    <property type="entry name" value="TGFBETA4"/>
</dbReference>
<keyword evidence="4 6" id="KW-0339">Growth factor</keyword>
<dbReference type="SMART" id="SM00204">
    <property type="entry name" value="TGFB"/>
    <property type="match status" value="1"/>
</dbReference>
<evidence type="ECO:0000256" key="8">
    <source>
        <dbReference type="SAM" id="Phobius"/>
    </source>
</evidence>
<dbReference type="InterPro" id="IPR001839">
    <property type="entry name" value="TGF-b_C"/>
</dbReference>
<keyword evidence="12" id="KW-1185">Reference proteome</keyword>
<comment type="subcellular location">
    <subcellularLocation>
        <location evidence="1">Secreted</location>
    </subcellularLocation>
</comment>
<dbReference type="PROSITE" id="PS00250">
    <property type="entry name" value="TGF_BETA_1"/>
    <property type="match status" value="1"/>
</dbReference>
<comment type="caution">
    <text evidence="11">The sequence shown here is derived from an EMBL/GenBank/DDBJ whole genome shotgun (WGS) entry which is preliminary data.</text>
</comment>
<dbReference type="GO" id="GO:0008083">
    <property type="term" value="F:growth factor activity"/>
    <property type="evidence" value="ECO:0007669"/>
    <property type="project" value="UniProtKB-KW"/>
</dbReference>
<evidence type="ECO:0000256" key="6">
    <source>
        <dbReference type="RuleBase" id="RU000354"/>
    </source>
</evidence>
<gene>
    <name evidence="11" type="ORF">FQN60_015844</name>
</gene>
<feature type="transmembrane region" description="Helical" evidence="8">
    <location>
        <begin position="645"/>
        <end position="666"/>
    </location>
</feature>
<dbReference type="PANTHER" id="PTHR11848">
    <property type="entry name" value="TGF-BETA FAMILY"/>
    <property type="match status" value="1"/>
</dbReference>
<evidence type="ECO:0000256" key="3">
    <source>
        <dbReference type="ARBA" id="ARBA00022525"/>
    </source>
</evidence>
<dbReference type="Proteomes" id="UP000327493">
    <property type="component" value="Chromosome 18"/>
</dbReference>
<reference evidence="11 12" key="1">
    <citation type="submission" date="2019-08" db="EMBL/GenBank/DDBJ databases">
        <title>A chromosome-level genome assembly, high-density linkage maps, and genome scans reveal the genomic architecture of hybrid incompatibilities underlying speciation via character displacement in darters (Percidae: Etheostominae).</title>
        <authorList>
            <person name="Moran R.L."/>
            <person name="Catchen J.M."/>
            <person name="Fuller R.C."/>
        </authorList>
    </citation>
    <scope>NUCLEOTIDE SEQUENCE [LARGE SCALE GENOMIC DNA]</scope>
    <source>
        <strain evidence="11">EspeVRDwgs_2016</strain>
        <tissue evidence="11">Muscle</tissue>
    </source>
</reference>
<evidence type="ECO:0000256" key="4">
    <source>
        <dbReference type="ARBA" id="ARBA00023030"/>
    </source>
</evidence>
<feature type="compositionally biased region" description="Basic residues" evidence="7">
    <location>
        <begin position="527"/>
        <end position="538"/>
    </location>
</feature>
<evidence type="ECO:0000256" key="7">
    <source>
        <dbReference type="SAM" id="MobiDB-lite"/>
    </source>
</evidence>
<evidence type="ECO:0000256" key="2">
    <source>
        <dbReference type="ARBA" id="ARBA00006656"/>
    </source>
</evidence>
<feature type="transmembrane region" description="Helical" evidence="8">
    <location>
        <begin position="606"/>
        <end position="625"/>
    </location>
</feature>
<dbReference type="Pfam" id="PF00688">
    <property type="entry name" value="TGFb_propeptide"/>
    <property type="match status" value="1"/>
</dbReference>
<feature type="region of interest" description="Disordered" evidence="7">
    <location>
        <begin position="518"/>
        <end position="545"/>
    </location>
</feature>
<dbReference type="FunFam" id="2.10.90.10:FF:000047">
    <property type="entry name" value="Left-right determination factor"/>
    <property type="match status" value="1"/>
</dbReference>
<dbReference type="FunFam" id="2.60.120.970:FF:000024">
    <property type="entry name" value="Left-right determination factor"/>
    <property type="match status" value="1"/>
</dbReference>
<dbReference type="PROSITE" id="PS51362">
    <property type="entry name" value="TGF_BETA_2"/>
    <property type="match status" value="1"/>
</dbReference>
<dbReference type="Gene3D" id="2.60.120.970">
    <property type="match status" value="1"/>
</dbReference>
<dbReference type="InterPro" id="IPR015615">
    <property type="entry name" value="TGF-beta-rel"/>
</dbReference>
<feature type="chain" id="PRO_5023828444" description="TGF-beta family profile domain-containing protein" evidence="9">
    <location>
        <begin position="20"/>
        <end position="790"/>
    </location>
</feature>
<keyword evidence="8" id="KW-1133">Transmembrane helix</keyword>
<feature type="domain" description="TGF-beta family profile" evidence="10">
    <location>
        <begin position="250"/>
        <end position="351"/>
    </location>
</feature>
<evidence type="ECO:0000313" key="11">
    <source>
        <dbReference type="EMBL" id="KAA8583298.1"/>
    </source>
</evidence>
<name>A0A5J5CMN4_9PERO</name>
<evidence type="ECO:0000313" key="12">
    <source>
        <dbReference type="Proteomes" id="UP000327493"/>
    </source>
</evidence>
<feature type="signal peptide" evidence="9">
    <location>
        <begin position="1"/>
        <end position="19"/>
    </location>
</feature>
<evidence type="ECO:0000259" key="10">
    <source>
        <dbReference type="PROSITE" id="PS51362"/>
    </source>
</evidence>
<dbReference type="InterPro" id="IPR001111">
    <property type="entry name" value="TGF-b_propeptide"/>
</dbReference>
<keyword evidence="5" id="KW-1015">Disulfide bond</keyword>
<keyword evidence="8" id="KW-0472">Membrane</keyword>
<dbReference type="InterPro" id="IPR017948">
    <property type="entry name" value="TGFb_CS"/>
</dbReference>
<comment type="similarity">
    <text evidence="2 6">Belongs to the TGF-beta family.</text>
</comment>
<proteinExistence type="inferred from homology"/>
<dbReference type="GO" id="GO:0005160">
    <property type="term" value="F:transforming growth factor beta receptor binding"/>
    <property type="evidence" value="ECO:0007669"/>
    <property type="project" value="InterPro"/>
</dbReference>
<evidence type="ECO:0000256" key="5">
    <source>
        <dbReference type="ARBA" id="ARBA00023157"/>
    </source>
</evidence>
<keyword evidence="8" id="KW-0812">Transmembrane</keyword>
<dbReference type="GO" id="GO:0005615">
    <property type="term" value="C:extracellular space"/>
    <property type="evidence" value="ECO:0007669"/>
    <property type="project" value="TreeGrafter"/>
</dbReference>
<dbReference type="InterPro" id="IPR029034">
    <property type="entry name" value="Cystine-knot_cytokine"/>
</dbReference>
<dbReference type="GO" id="GO:0005125">
    <property type="term" value="F:cytokine activity"/>
    <property type="evidence" value="ECO:0007669"/>
    <property type="project" value="TreeGrafter"/>
</dbReference>
<protein>
    <recommendedName>
        <fullName evidence="10">TGF-beta family profile domain-containing protein</fullName>
    </recommendedName>
</protein>
<keyword evidence="9" id="KW-0732">Signal</keyword>
<accession>A0A5J5CMN4</accession>
<dbReference type="EMBL" id="VOFY01000018">
    <property type="protein sequence ID" value="KAA8583298.1"/>
    <property type="molecule type" value="Genomic_DNA"/>
</dbReference>
<keyword evidence="3" id="KW-0964">Secreted</keyword>
<dbReference type="PANTHER" id="PTHR11848:SF287">
    <property type="entry name" value="LEFT-RIGHT DETERMINATION FACTOR"/>
    <property type="match status" value="1"/>
</dbReference>
<dbReference type="SUPFAM" id="SSF57501">
    <property type="entry name" value="Cystine-knot cytokines"/>
    <property type="match status" value="1"/>
</dbReference>
<evidence type="ECO:0000256" key="9">
    <source>
        <dbReference type="SAM" id="SignalP"/>
    </source>
</evidence>
<dbReference type="GO" id="GO:0009948">
    <property type="term" value="P:anterior/posterior axis specification"/>
    <property type="evidence" value="ECO:0007669"/>
    <property type="project" value="TreeGrafter"/>
</dbReference>
<dbReference type="Gene3D" id="2.10.90.10">
    <property type="entry name" value="Cystine-knot cytokines"/>
    <property type="match status" value="1"/>
</dbReference>
<sequence length="790" mass="88623">MDFLRACVLCTALFGLAEAFTHQDMKDALLQKLGLDEVPKIHKRDLENLVIPAHIRNKYMSMLKMHHSRRRRSLPSLAGILRGIPGNADISGEYVYSDTTRHRMVFDMEARVPDNSEVTMAELKLYQRASYQKRFAVERKNHRPVNNARVSIYWVEVQPNGSNRTSLVDSRLIPIHETGWKSFDVTQAVHYWSKSQQKTPMHLEVWIEGERPGSYAAEMAKSVRFTTQEQTDNTLGKPELILYTLNLEEYGSRGDCDLHQNKDACCREQYFINFRALTWTQYWIIEPAGYQAFRCTGGCKQPKRNYGYGERRCTVSESAPLPIMYLVKKGDYTEIEVAEFPNMIVERCACTMDNVSIFVAFLLHGCLAPIHIHDHIRMQLHPAASPGTSLIYTRYRAGTHYEPVDEELPVLPGHTVTNHNYGVLPKHHFRVVPLSLKTVFADCRSPTWLCCPLDPPRCMLAPPPRLMFPLFMGPPLFIGPPLFMGPPLGPMLPLIGPPLGDPPRLGIGPPPRLKFPRLWNPPLKGGGGRKPRGGRLKPPRGPGAENITNSLIASVLEASAATTSLPEPTATAKLVLASPAATAQPTASFWCCAALVGFLLSRQSGLAFFFVLFQQFSGLLLLQLSKDDVVKALSLRRQRVEAYSVLGHFFAIALNLLLYSLLVFLVRGADHHSLALEASKQTHLPLLAWGRQIISLGLWALEPTDSVIQRNLLQEGVTLRLREVRRLHLAKVELHSTIVANDVWEKGLAIQSLLVHLESDSRLGAVLGEGQHHILALKVLSKESKMQKCF</sequence>
<dbReference type="AlphaFoldDB" id="A0A5J5CMN4"/>
<dbReference type="CDD" id="cd13758">
    <property type="entry name" value="TGF_beta_LEFTY1_2"/>
    <property type="match status" value="1"/>
</dbReference>